<keyword evidence="4" id="KW-0812">Transmembrane</keyword>
<gene>
    <name evidence="9" type="primary">czcB_1</name>
    <name evidence="9" type="ORF">KSMBR1_3746</name>
</gene>
<proteinExistence type="inferred from homology"/>
<dbReference type="InterPro" id="IPR058647">
    <property type="entry name" value="BSH_CzcB-like"/>
</dbReference>
<feature type="compositionally biased region" description="Polar residues" evidence="3">
    <location>
        <begin position="79"/>
        <end position="88"/>
    </location>
</feature>
<keyword evidence="4" id="KW-1133">Transmembrane helix</keyword>
<dbReference type="InterPro" id="IPR058648">
    <property type="entry name" value="HH_CzcB-like"/>
</dbReference>
<evidence type="ECO:0000259" key="6">
    <source>
        <dbReference type="Pfam" id="PF25954"/>
    </source>
</evidence>
<keyword evidence="10" id="KW-1185">Reference proteome</keyword>
<dbReference type="GO" id="GO:0015679">
    <property type="term" value="P:plasma membrane copper ion transport"/>
    <property type="evidence" value="ECO:0007669"/>
    <property type="project" value="TreeGrafter"/>
</dbReference>
<dbReference type="Pfam" id="PF25975">
    <property type="entry name" value="CzcB_C"/>
    <property type="match status" value="1"/>
</dbReference>
<evidence type="ECO:0000256" key="1">
    <source>
        <dbReference type="ARBA" id="ARBA00009477"/>
    </source>
</evidence>
<evidence type="ECO:0000256" key="4">
    <source>
        <dbReference type="SAM" id="Phobius"/>
    </source>
</evidence>
<dbReference type="Pfam" id="PF25954">
    <property type="entry name" value="Beta-barrel_RND_2"/>
    <property type="match status" value="1"/>
</dbReference>
<dbReference type="InterPro" id="IPR058649">
    <property type="entry name" value="CzcB_C"/>
</dbReference>
<feature type="compositionally biased region" description="Basic and acidic residues" evidence="3">
    <location>
        <begin position="55"/>
        <end position="78"/>
    </location>
</feature>
<dbReference type="Pfam" id="PF25893">
    <property type="entry name" value="HH_CzcB"/>
    <property type="match status" value="1"/>
</dbReference>
<dbReference type="AlphaFoldDB" id="A0A2C9CJY0"/>
<evidence type="ECO:0000313" key="10">
    <source>
        <dbReference type="Proteomes" id="UP000221734"/>
    </source>
</evidence>
<dbReference type="KEGG" id="kst:KSMBR1_3746"/>
<dbReference type="NCBIfam" id="TIGR01730">
    <property type="entry name" value="RND_mfp"/>
    <property type="match status" value="1"/>
</dbReference>
<evidence type="ECO:0000256" key="3">
    <source>
        <dbReference type="SAM" id="MobiDB-lite"/>
    </source>
</evidence>
<dbReference type="InterPro" id="IPR058792">
    <property type="entry name" value="Beta-barrel_RND_2"/>
</dbReference>
<comment type="similarity">
    <text evidence="1">Belongs to the membrane fusion protein (MFP) (TC 8.A.1) family.</text>
</comment>
<feature type="domain" description="CzcB-like C-terminal circularly permuted SH3-like" evidence="8">
    <location>
        <begin position="417"/>
        <end position="476"/>
    </location>
</feature>
<evidence type="ECO:0000259" key="5">
    <source>
        <dbReference type="Pfam" id="PF25893"/>
    </source>
</evidence>
<evidence type="ECO:0000259" key="8">
    <source>
        <dbReference type="Pfam" id="PF25975"/>
    </source>
</evidence>
<dbReference type="InterPro" id="IPR006143">
    <property type="entry name" value="RND_pump_MFP"/>
</dbReference>
<accession>A0A2C9CJY0</accession>
<keyword evidence="4" id="KW-0472">Membrane</keyword>
<feature type="region of interest" description="Disordered" evidence="3">
    <location>
        <begin position="55"/>
        <end position="88"/>
    </location>
</feature>
<dbReference type="Gene3D" id="1.10.287.470">
    <property type="entry name" value="Helix hairpin bin"/>
    <property type="match status" value="1"/>
</dbReference>
<dbReference type="FunFam" id="2.40.30.170:FF:000010">
    <property type="entry name" value="Efflux RND transporter periplasmic adaptor subunit"/>
    <property type="match status" value="1"/>
</dbReference>
<feature type="domain" description="CzcB-like alpha-helical hairpin" evidence="5">
    <location>
        <begin position="199"/>
        <end position="256"/>
    </location>
</feature>
<name>A0A2C9CJY0_KUEST</name>
<dbReference type="GO" id="GO:0046914">
    <property type="term" value="F:transition metal ion binding"/>
    <property type="evidence" value="ECO:0007669"/>
    <property type="project" value="TreeGrafter"/>
</dbReference>
<evidence type="ECO:0000313" key="9">
    <source>
        <dbReference type="EMBL" id="SOH06219.1"/>
    </source>
</evidence>
<sequence>MTLSYKENMVNYCIYLRMHNPRNTIILWGIILFFISFLPITDTFAQREDEHACEKSCGEKDEHIREKTNKDENNHDHSTSAGENFSNSTDSGYELYEKLLKKECEHDVSIIKCDECRYEVGVVKVDPSLLGEIVTIGKGMPMDIGITHEATGEVGPNQDRFVIVSPRISGVVKEVFVDWGDQVKEGQKLALLDSIELGEARADYLKAAAMLKLAEKNYSREKELYGKNITSGKHFFDAENAHEQSHIELNALMEKLLLMGQEEGSIRQMQEKLLLMDQEEVDIKHTAEAEKHVSSLFTLTAPFDGTVIDKKVAVGELKNAFDPMLTIADLTQLWVWFDVYEKDIPKVRMGNKAMVSVASYPEEQFEGNVTYIGNTIDEKTRTVKVRIEVANHHEKLKPGMFARVLLQVDDAKSAVGLPEEAVQVDGQERFVFVPLKDGYFIRRNVILGTRLNGYVKVFSGLEENDPVVVKGGFLLKSETMKEKFGEGCGGH</sequence>
<evidence type="ECO:0000256" key="2">
    <source>
        <dbReference type="ARBA" id="ARBA00022448"/>
    </source>
</evidence>
<feature type="domain" description="CusB-like beta-barrel" evidence="6">
    <location>
        <begin position="332"/>
        <end position="407"/>
    </location>
</feature>
<dbReference type="Gene3D" id="2.40.30.170">
    <property type="match status" value="1"/>
</dbReference>
<evidence type="ECO:0000259" key="7">
    <source>
        <dbReference type="Pfam" id="PF25973"/>
    </source>
</evidence>
<dbReference type="EMBL" id="LT934425">
    <property type="protein sequence ID" value="SOH06219.1"/>
    <property type="molecule type" value="Genomic_DNA"/>
</dbReference>
<dbReference type="GO" id="GO:0022857">
    <property type="term" value="F:transmembrane transporter activity"/>
    <property type="evidence" value="ECO:0007669"/>
    <property type="project" value="InterPro"/>
</dbReference>
<dbReference type="PANTHER" id="PTHR30097:SF4">
    <property type="entry name" value="SLR6042 PROTEIN"/>
    <property type="match status" value="1"/>
</dbReference>
<organism evidence="9 10">
    <name type="scientific">Kuenenia stuttgartiensis</name>
    <dbReference type="NCBI Taxonomy" id="174633"/>
    <lineage>
        <taxon>Bacteria</taxon>
        <taxon>Pseudomonadati</taxon>
        <taxon>Planctomycetota</taxon>
        <taxon>Candidatus Brocadiia</taxon>
        <taxon>Candidatus Brocadiales</taxon>
        <taxon>Candidatus Brocadiaceae</taxon>
        <taxon>Candidatus Kuenenia</taxon>
    </lineage>
</organism>
<reference evidence="10" key="1">
    <citation type="submission" date="2017-10" db="EMBL/GenBank/DDBJ databases">
        <authorList>
            <person name="Frank J."/>
        </authorList>
    </citation>
    <scope>NUCLEOTIDE SEQUENCE [LARGE SCALE GENOMIC DNA]</scope>
</reference>
<dbReference type="PANTHER" id="PTHR30097">
    <property type="entry name" value="CATION EFFLUX SYSTEM PROTEIN CUSB"/>
    <property type="match status" value="1"/>
</dbReference>
<dbReference type="Proteomes" id="UP000221734">
    <property type="component" value="Chromosome Kuenenia_stuttgartiensis_MBR1"/>
</dbReference>
<dbReference type="Gene3D" id="2.40.50.100">
    <property type="match status" value="1"/>
</dbReference>
<dbReference type="Pfam" id="PF25973">
    <property type="entry name" value="BSH_CzcB"/>
    <property type="match status" value="1"/>
</dbReference>
<feature type="transmembrane region" description="Helical" evidence="4">
    <location>
        <begin position="25"/>
        <end position="45"/>
    </location>
</feature>
<dbReference type="SUPFAM" id="SSF111369">
    <property type="entry name" value="HlyD-like secretion proteins"/>
    <property type="match status" value="2"/>
</dbReference>
<dbReference type="GO" id="GO:0016020">
    <property type="term" value="C:membrane"/>
    <property type="evidence" value="ECO:0007669"/>
    <property type="project" value="InterPro"/>
</dbReference>
<dbReference type="Gene3D" id="2.40.420.20">
    <property type="match status" value="1"/>
</dbReference>
<dbReference type="InterPro" id="IPR051909">
    <property type="entry name" value="MFP_Cation_Efflux"/>
</dbReference>
<dbReference type="GO" id="GO:0060003">
    <property type="term" value="P:copper ion export"/>
    <property type="evidence" value="ECO:0007669"/>
    <property type="project" value="TreeGrafter"/>
</dbReference>
<feature type="domain" description="CzcB-like barrel-sandwich hybrid" evidence="7">
    <location>
        <begin position="161"/>
        <end position="329"/>
    </location>
</feature>
<protein>
    <submittedName>
        <fullName evidence="9">Uncharacterized protein</fullName>
    </submittedName>
</protein>
<dbReference type="RefSeq" id="WP_099326691.1">
    <property type="nucleotide sequence ID" value="NZ_OCTL01000051.1"/>
</dbReference>
<dbReference type="OrthoDB" id="9806939at2"/>
<keyword evidence="2" id="KW-0813">Transport</keyword>
<dbReference type="GO" id="GO:0030288">
    <property type="term" value="C:outer membrane-bounded periplasmic space"/>
    <property type="evidence" value="ECO:0007669"/>
    <property type="project" value="TreeGrafter"/>
</dbReference>